<sequence length="97" mass="11480">MIKVLSFLVVLSRARLERSCCLILDKLCPYARYPEFSMRATNTNECAHKFLSFSGVCLVRPIRTRLQASFYCDLVYFLYFLIQKFNFYFVSICVFVM</sequence>
<protein>
    <recommendedName>
        <fullName evidence="3">Secreted protein</fullName>
    </recommendedName>
</protein>
<evidence type="ECO:0000313" key="2">
    <source>
        <dbReference type="EMBL" id="MBX11164.1"/>
    </source>
</evidence>
<accession>A0A2P2KZL3</accession>
<reference evidence="2" key="1">
    <citation type="submission" date="2018-02" db="EMBL/GenBank/DDBJ databases">
        <title>Rhizophora mucronata_Transcriptome.</title>
        <authorList>
            <person name="Meera S.P."/>
            <person name="Sreeshan A."/>
            <person name="Augustine A."/>
        </authorList>
    </citation>
    <scope>NUCLEOTIDE SEQUENCE</scope>
    <source>
        <tissue evidence="2">Leaf</tissue>
    </source>
</reference>
<name>A0A2P2KZL3_RHIMU</name>
<proteinExistence type="predicted"/>
<dbReference type="AlphaFoldDB" id="A0A2P2KZL3"/>
<organism evidence="2">
    <name type="scientific">Rhizophora mucronata</name>
    <name type="common">Asiatic mangrove</name>
    <dbReference type="NCBI Taxonomy" id="61149"/>
    <lineage>
        <taxon>Eukaryota</taxon>
        <taxon>Viridiplantae</taxon>
        <taxon>Streptophyta</taxon>
        <taxon>Embryophyta</taxon>
        <taxon>Tracheophyta</taxon>
        <taxon>Spermatophyta</taxon>
        <taxon>Magnoliopsida</taxon>
        <taxon>eudicotyledons</taxon>
        <taxon>Gunneridae</taxon>
        <taxon>Pentapetalae</taxon>
        <taxon>rosids</taxon>
        <taxon>fabids</taxon>
        <taxon>Malpighiales</taxon>
        <taxon>Rhizophoraceae</taxon>
        <taxon>Rhizophora</taxon>
    </lineage>
</organism>
<evidence type="ECO:0000256" key="1">
    <source>
        <dbReference type="SAM" id="SignalP"/>
    </source>
</evidence>
<feature type="chain" id="PRO_5015111134" description="Secreted protein" evidence="1">
    <location>
        <begin position="17"/>
        <end position="97"/>
    </location>
</feature>
<evidence type="ECO:0008006" key="3">
    <source>
        <dbReference type="Google" id="ProtNLM"/>
    </source>
</evidence>
<feature type="signal peptide" evidence="1">
    <location>
        <begin position="1"/>
        <end position="16"/>
    </location>
</feature>
<dbReference type="EMBL" id="GGEC01030680">
    <property type="protein sequence ID" value="MBX11164.1"/>
    <property type="molecule type" value="Transcribed_RNA"/>
</dbReference>
<keyword evidence="1" id="KW-0732">Signal</keyword>